<gene>
    <name evidence="2" type="ordered locus">COB47_0109</name>
</gene>
<keyword evidence="1" id="KW-0472">Membrane</keyword>
<dbReference type="KEGG" id="cob:COB47_0109"/>
<dbReference type="STRING" id="608506.COB47_0109"/>
<feature type="transmembrane region" description="Helical" evidence="1">
    <location>
        <begin position="96"/>
        <end position="117"/>
    </location>
</feature>
<name>D9THB5_CALOO</name>
<dbReference type="AlphaFoldDB" id="D9THB5"/>
<dbReference type="EMBL" id="CP002164">
    <property type="protein sequence ID" value="ADL41480.1"/>
    <property type="molecule type" value="Genomic_DNA"/>
</dbReference>
<dbReference type="HOGENOM" id="CLU_1228053_0_0_9"/>
<sequence length="225" mass="26155">MSKIKTYLVYIKNFRGRIIFLLILLLLNILLFVLIPQRINQIVFSLSEIFILTILVQSRFYLNAEMTRKNNTVSLSFLSLLLSLPIKRITIVTMEFLSEVILILIYIFVLNIPYIFYSKSLNMPLFVFPLTVVIGIYSVYSILAVLVSIVKIKNFASILLGVLNSLFFCTFYFFIFPLSKTKNNTSLLSYLYYNPKNLLLLSICSVILFLCALWINIKIIYSKDF</sequence>
<feature type="transmembrane region" description="Helical" evidence="1">
    <location>
        <begin position="18"/>
        <end position="36"/>
    </location>
</feature>
<reference evidence="2 3" key="1">
    <citation type="journal article" date="2010" name="J. Bacteriol.">
        <title>Complete genome sequence of the cellulolytic thermophile Caldicellulosiruptor obsidiansis OB47T.</title>
        <authorList>
            <person name="Elkins J.G."/>
            <person name="Lochner A."/>
            <person name="Hamilton-Brehm S.D."/>
            <person name="Davenport K.W."/>
            <person name="Podar M."/>
            <person name="Brown S.D."/>
            <person name="Land M.L."/>
            <person name="Hauser L.J."/>
            <person name="Klingeman D.M."/>
            <person name="Raman B."/>
            <person name="Goodwin L.A."/>
            <person name="Tapia R."/>
            <person name="Meincke L.J."/>
            <person name="Detter J.C."/>
            <person name="Bruce D.C."/>
            <person name="Han C.S."/>
            <person name="Palumbo A.V."/>
            <person name="Cottingham R.W."/>
            <person name="Keller M."/>
            <person name="Graham D.E."/>
        </authorList>
    </citation>
    <scope>NUCLEOTIDE SEQUENCE [LARGE SCALE GENOMIC DNA]</scope>
    <source>
        <strain evidence="3">ATCC BAA-2073 / strain OB47</strain>
    </source>
</reference>
<proteinExistence type="predicted"/>
<keyword evidence="1" id="KW-0812">Transmembrane</keyword>
<feature type="transmembrane region" description="Helical" evidence="1">
    <location>
        <begin position="198"/>
        <end position="217"/>
    </location>
</feature>
<evidence type="ECO:0000256" key="1">
    <source>
        <dbReference type="SAM" id="Phobius"/>
    </source>
</evidence>
<accession>D9THB5</accession>
<dbReference type="Proteomes" id="UP000000347">
    <property type="component" value="Chromosome"/>
</dbReference>
<feature type="transmembrane region" description="Helical" evidence="1">
    <location>
        <begin position="42"/>
        <end position="62"/>
    </location>
</feature>
<protein>
    <submittedName>
        <fullName evidence="2">Uncharacterized protein</fullName>
    </submittedName>
</protein>
<organism evidence="2 3">
    <name type="scientific">Caldicellulosiruptor obsidiansis (strain ATCC BAA-2073 / JCM 16842 / OB47)</name>
    <dbReference type="NCBI Taxonomy" id="608506"/>
    <lineage>
        <taxon>Bacteria</taxon>
        <taxon>Bacillati</taxon>
        <taxon>Bacillota</taxon>
        <taxon>Bacillota incertae sedis</taxon>
        <taxon>Caldicellulosiruptorales</taxon>
        <taxon>Caldicellulosiruptoraceae</taxon>
        <taxon>Caldicellulosiruptor</taxon>
    </lineage>
</organism>
<keyword evidence="1" id="KW-1133">Transmembrane helix</keyword>
<evidence type="ECO:0000313" key="2">
    <source>
        <dbReference type="EMBL" id="ADL41480.1"/>
    </source>
</evidence>
<keyword evidence="3" id="KW-1185">Reference proteome</keyword>
<evidence type="ECO:0000313" key="3">
    <source>
        <dbReference type="Proteomes" id="UP000000347"/>
    </source>
</evidence>
<feature type="transmembrane region" description="Helical" evidence="1">
    <location>
        <begin position="123"/>
        <end position="146"/>
    </location>
</feature>
<feature type="transmembrane region" description="Helical" evidence="1">
    <location>
        <begin position="158"/>
        <end position="178"/>
    </location>
</feature>